<sequence length="913" mass="102866">MVDYHYQVGATLPPDAPSYVKRQADEYLYEGLKAGEYCYILNSRQMGKSSLEVRARKKLEIEGYACALIDLSKIGTKQVSSTQWYATIIQNLADSFELDFKVSLWWQEQELLSPLQRLSEFIEKILLAEVRQKIVIAIDEIDSLLSLNFPADDFLAFIRACYNQRVNNPEYKRLTFAIIGVATPSDLIQDKGRTPFNIGRAIELTGFKLEEARLALTDGFAQKVDNPEVVLKEIIKWTGGQPFLTQKLCRLVLKAKSPITFGNEGILVEHLVQSNILDNWESQDEPEHLKTIRDRILKNEQNASRLLGLYQQILQQGKLPADNSSEQMELRLSGLVVKCSNNSKPPCLKVYNPIYQEIFSWDWLNRELDNLRPYTEYLTAWLESNHSEKWLLRGEILQESLEWKQGKRLSIEDYDFFSASQELESREKSAQIALVQERQANRQKLRISLSIAFGITYIFVVGLMTGRLRYCPVGSEEVNGECFRFVATSGESRLFRSQNNFYLEKGIEVFKSKKYEEASIFFDKAVQAAPNDPVPQIYLNNAQARKKGSPFKLAVVVPVDNEEKSAKDMLRGVADAQTKFNTNNGINDRLLEIIIANDGNKTTVARKVAQRLVKIRELLGVIGHNSSDSSEAALGEYKKVGLAMVSPSSASTDLKSSVFFRAIPSNSAAGEKLAKYAKNALNIDKVVIFYNKKSIYSNNLKTIFQEQFTNLGGSVVNDFDMTKFALDIDDQIKGIINQEEAKAMVLIPSVETTSVAIYIAHINAQLPQEKRLQLLGGALYTSDTLIKGGAAVEGLTLVAPWYQLNSAYVEAAKDRWKEKTISWLTATNYDAAQVFIKALSSNATRETVLENLKSLELSCSETSGDKFRFDQNGESNRKPRLVQVNKNAPAPHGSSFGFKLIEDSNSDETDCEY</sequence>
<dbReference type="PANTHER" id="PTHR30483:SF6">
    <property type="entry name" value="PERIPLASMIC BINDING PROTEIN OF ABC TRANSPORTER FOR NATURAL AMINO ACIDS"/>
    <property type="match status" value="1"/>
</dbReference>
<dbReference type="SUPFAM" id="SSF48452">
    <property type="entry name" value="TPR-like"/>
    <property type="match status" value="1"/>
</dbReference>
<dbReference type="CDD" id="cd06268">
    <property type="entry name" value="PBP1_ABC_transporter_LIVBP-like"/>
    <property type="match status" value="1"/>
</dbReference>
<dbReference type="InterPro" id="IPR019734">
    <property type="entry name" value="TPR_rpt"/>
</dbReference>
<evidence type="ECO:0000256" key="2">
    <source>
        <dbReference type="ARBA" id="ARBA00022729"/>
    </source>
</evidence>
<protein>
    <submittedName>
        <fullName evidence="6">ABC transporter substrate-binding protein</fullName>
    </submittedName>
</protein>
<dbReference type="Gene3D" id="3.40.50.2300">
    <property type="match status" value="2"/>
</dbReference>
<comment type="caution">
    <text evidence="6">The sequence shown here is derived from an EMBL/GenBank/DDBJ whole genome shotgun (WGS) entry which is preliminary data.</text>
</comment>
<gene>
    <name evidence="6" type="ORF">F6J89_10965</name>
</gene>
<dbReference type="PANTHER" id="PTHR30483">
    <property type="entry name" value="LEUCINE-SPECIFIC-BINDING PROTEIN"/>
    <property type="match status" value="1"/>
</dbReference>
<keyword evidence="3" id="KW-0802">TPR repeat</keyword>
<dbReference type="Pfam" id="PF13458">
    <property type="entry name" value="Peripla_BP_6"/>
    <property type="match status" value="1"/>
</dbReference>
<feature type="domain" description="Leucine-binding protein" evidence="5">
    <location>
        <begin position="565"/>
        <end position="887"/>
    </location>
</feature>
<feature type="compositionally biased region" description="Basic and acidic residues" evidence="4">
    <location>
        <begin position="868"/>
        <end position="877"/>
    </location>
</feature>
<dbReference type="SUPFAM" id="SSF53822">
    <property type="entry name" value="Periplasmic binding protein-like I"/>
    <property type="match status" value="1"/>
</dbReference>
<dbReference type="InterPro" id="IPR027417">
    <property type="entry name" value="P-loop_NTPase"/>
</dbReference>
<evidence type="ECO:0000313" key="6">
    <source>
        <dbReference type="EMBL" id="NER28129.1"/>
    </source>
</evidence>
<accession>A0A6B3N4X1</accession>
<evidence type="ECO:0000256" key="4">
    <source>
        <dbReference type="SAM" id="MobiDB-lite"/>
    </source>
</evidence>
<reference evidence="6" key="1">
    <citation type="submission" date="2019-11" db="EMBL/GenBank/DDBJ databases">
        <title>Genomic insights into an expanded diversity of filamentous marine cyanobacteria reveals the extraordinary biosynthetic potential of Moorea and Okeania.</title>
        <authorList>
            <person name="Ferreira Leao T."/>
            <person name="Wang M."/>
            <person name="Moss N."/>
            <person name="Da Silva R."/>
            <person name="Sanders J."/>
            <person name="Nurk S."/>
            <person name="Gurevich A."/>
            <person name="Humphrey G."/>
            <person name="Reher R."/>
            <person name="Zhu Q."/>
            <person name="Belda-Ferre P."/>
            <person name="Glukhov E."/>
            <person name="Rex R."/>
            <person name="Dorrestein P.C."/>
            <person name="Knight R."/>
            <person name="Pevzner P."/>
            <person name="Gerwick W.H."/>
            <person name="Gerwick L."/>
        </authorList>
    </citation>
    <scope>NUCLEOTIDE SEQUENCE</scope>
    <source>
        <strain evidence="6">SIO1C4</strain>
    </source>
</reference>
<dbReference type="InterPro" id="IPR028082">
    <property type="entry name" value="Peripla_BP_I"/>
</dbReference>
<keyword evidence="2" id="KW-0732">Signal</keyword>
<dbReference type="AlphaFoldDB" id="A0A6B3N4X1"/>
<name>A0A6B3N4X1_9CYAN</name>
<proteinExistence type="inferred from homology"/>
<dbReference type="Pfam" id="PF14516">
    <property type="entry name" value="AAA_35"/>
    <property type="match status" value="1"/>
</dbReference>
<dbReference type="PROSITE" id="PS50005">
    <property type="entry name" value="TPR"/>
    <property type="match status" value="1"/>
</dbReference>
<evidence type="ECO:0000259" key="5">
    <source>
        <dbReference type="Pfam" id="PF13458"/>
    </source>
</evidence>
<dbReference type="EMBL" id="JAAHFQ010000174">
    <property type="protein sequence ID" value="NER28129.1"/>
    <property type="molecule type" value="Genomic_DNA"/>
</dbReference>
<feature type="repeat" description="TPR" evidence="3">
    <location>
        <begin position="499"/>
        <end position="532"/>
    </location>
</feature>
<organism evidence="6">
    <name type="scientific">Symploca sp. SIO1C4</name>
    <dbReference type="NCBI Taxonomy" id="2607765"/>
    <lineage>
        <taxon>Bacteria</taxon>
        <taxon>Bacillati</taxon>
        <taxon>Cyanobacteriota</taxon>
        <taxon>Cyanophyceae</taxon>
        <taxon>Coleofasciculales</taxon>
        <taxon>Coleofasciculaceae</taxon>
        <taxon>Symploca</taxon>
    </lineage>
</organism>
<dbReference type="InterPro" id="IPR011990">
    <property type="entry name" value="TPR-like_helical_dom_sf"/>
</dbReference>
<evidence type="ECO:0000256" key="1">
    <source>
        <dbReference type="ARBA" id="ARBA00010062"/>
    </source>
</evidence>
<dbReference type="InterPro" id="IPR051010">
    <property type="entry name" value="BCAA_transport"/>
</dbReference>
<dbReference type="SUPFAM" id="SSF52540">
    <property type="entry name" value="P-loop containing nucleoside triphosphate hydrolases"/>
    <property type="match status" value="1"/>
</dbReference>
<comment type="similarity">
    <text evidence="1">Belongs to the leucine-binding protein family.</text>
</comment>
<evidence type="ECO:0000256" key="3">
    <source>
        <dbReference type="PROSITE-ProRule" id="PRU00339"/>
    </source>
</evidence>
<feature type="region of interest" description="Disordered" evidence="4">
    <location>
        <begin position="868"/>
        <end position="913"/>
    </location>
</feature>
<feature type="compositionally biased region" description="Acidic residues" evidence="4">
    <location>
        <begin position="904"/>
        <end position="913"/>
    </location>
</feature>
<dbReference type="InterPro" id="IPR028081">
    <property type="entry name" value="Leu-bd"/>
</dbReference>
<dbReference type="Gene3D" id="3.40.50.300">
    <property type="entry name" value="P-loop containing nucleotide triphosphate hydrolases"/>
    <property type="match status" value="1"/>
</dbReference>